<evidence type="ECO:0000256" key="1">
    <source>
        <dbReference type="SAM" id="Phobius"/>
    </source>
</evidence>
<accession>A0A495J8F8</accession>
<evidence type="ECO:0000313" key="2">
    <source>
        <dbReference type="EMBL" id="RKR84674.1"/>
    </source>
</evidence>
<evidence type="ECO:0000313" key="3">
    <source>
        <dbReference type="Proteomes" id="UP000268007"/>
    </source>
</evidence>
<feature type="transmembrane region" description="Helical" evidence="1">
    <location>
        <begin position="52"/>
        <end position="73"/>
    </location>
</feature>
<keyword evidence="1" id="KW-1133">Transmembrane helix</keyword>
<proteinExistence type="predicted"/>
<feature type="transmembrane region" description="Helical" evidence="1">
    <location>
        <begin position="124"/>
        <end position="143"/>
    </location>
</feature>
<protein>
    <submittedName>
        <fullName evidence="2">Uncharacterized protein</fullName>
    </submittedName>
</protein>
<comment type="caution">
    <text evidence="2">The sequence shown here is derived from an EMBL/GenBank/DDBJ whole genome shotgun (WGS) entry which is preliminary data.</text>
</comment>
<sequence>MKSTIGRNCLILLLGFLSLGAIGGGASLIISPNGSLIGMPLFLLKKSPFHDFLIPGIVLFLLLGVAPFVLVFALIRKPASEFAEKLNCYDDMYWAWTFSIYTAFMLIAWIQLEMMFLQAVSWLHTFYMSLAIAILFVALLPAVRSLYQKSS</sequence>
<dbReference type="Proteomes" id="UP000268007">
    <property type="component" value="Unassembled WGS sequence"/>
</dbReference>
<dbReference type="EMBL" id="RBKU01000001">
    <property type="protein sequence ID" value="RKR84674.1"/>
    <property type="molecule type" value="Genomic_DNA"/>
</dbReference>
<organism evidence="2 3">
    <name type="scientific">Mucilaginibacter gracilis</name>
    <dbReference type="NCBI Taxonomy" id="423350"/>
    <lineage>
        <taxon>Bacteria</taxon>
        <taxon>Pseudomonadati</taxon>
        <taxon>Bacteroidota</taxon>
        <taxon>Sphingobacteriia</taxon>
        <taxon>Sphingobacteriales</taxon>
        <taxon>Sphingobacteriaceae</taxon>
        <taxon>Mucilaginibacter</taxon>
    </lineage>
</organism>
<reference evidence="2 3" key="1">
    <citation type="submission" date="2018-10" db="EMBL/GenBank/DDBJ databases">
        <title>Genomic Encyclopedia of Archaeal and Bacterial Type Strains, Phase II (KMG-II): from individual species to whole genera.</title>
        <authorList>
            <person name="Goeker M."/>
        </authorList>
    </citation>
    <scope>NUCLEOTIDE SEQUENCE [LARGE SCALE GENOMIC DNA]</scope>
    <source>
        <strain evidence="2 3">DSM 18602</strain>
    </source>
</reference>
<keyword evidence="1" id="KW-0472">Membrane</keyword>
<keyword evidence="1" id="KW-0812">Transmembrane</keyword>
<dbReference type="AlphaFoldDB" id="A0A495J8F8"/>
<dbReference type="OrthoDB" id="1909107at2"/>
<name>A0A495J8F8_9SPHI</name>
<dbReference type="RefSeq" id="WP_121200458.1">
    <property type="nucleotide sequence ID" value="NZ_RBKU01000001.1"/>
</dbReference>
<keyword evidence="3" id="KW-1185">Reference proteome</keyword>
<gene>
    <name evidence="2" type="ORF">BDD43_4924</name>
</gene>
<feature type="transmembrane region" description="Helical" evidence="1">
    <location>
        <begin position="93"/>
        <end position="112"/>
    </location>
</feature>